<dbReference type="SUPFAM" id="SSF53187">
    <property type="entry name" value="Zn-dependent exopeptidases"/>
    <property type="match status" value="1"/>
</dbReference>
<dbReference type="EMBL" id="JACHGK010000005">
    <property type="protein sequence ID" value="MBB6445379.1"/>
    <property type="molecule type" value="Genomic_DNA"/>
</dbReference>
<name>A0A7X0LWI3_9BACI</name>
<evidence type="ECO:0008006" key="3">
    <source>
        <dbReference type="Google" id="ProtNLM"/>
    </source>
</evidence>
<proteinExistence type="predicted"/>
<keyword evidence="2" id="KW-1185">Reference proteome</keyword>
<dbReference type="RefSeq" id="WP_184525342.1">
    <property type="nucleotide sequence ID" value="NZ_JACHGK010000005.1"/>
</dbReference>
<sequence length="228" mass="26098">MSIQFQKLDYIQFFKGNGKLFCQVDAQHAKGPQADLYTGKIVGNLVRKTGCAGIISIVSRTVSDLNRKEDGQNNKAIQQYRKTINEILQYLQLLDREQHRVVKPFLHLTIHGMKDEHYGPYGIEIGTLNGLSCSREMKKWLQKTITAKAKILMPQLSIQFDQLFHGDESIVYHRLGDGVGYMGYGSHFHTFQIELSRTLREKHQTEMVGLLSQVILTFQTEIAEGKRK</sequence>
<evidence type="ECO:0000313" key="1">
    <source>
        <dbReference type="EMBL" id="MBB6445379.1"/>
    </source>
</evidence>
<dbReference type="Gene3D" id="3.40.630.40">
    <property type="entry name" value="Zn-dependent exopeptidases"/>
    <property type="match status" value="1"/>
</dbReference>
<dbReference type="Proteomes" id="UP000531594">
    <property type="component" value="Unassembled WGS sequence"/>
</dbReference>
<comment type="caution">
    <text evidence="1">The sequence shown here is derived from an EMBL/GenBank/DDBJ whole genome shotgun (WGS) entry which is preliminary data.</text>
</comment>
<reference evidence="1 2" key="1">
    <citation type="submission" date="2020-08" db="EMBL/GenBank/DDBJ databases">
        <title>Genomic Encyclopedia of Type Strains, Phase IV (KMG-IV): sequencing the most valuable type-strain genomes for metagenomic binning, comparative biology and taxonomic classification.</title>
        <authorList>
            <person name="Goeker M."/>
        </authorList>
    </citation>
    <scope>NUCLEOTIDE SEQUENCE [LARGE SCALE GENOMIC DNA]</scope>
    <source>
        <strain evidence="1 2">DSM 5391</strain>
    </source>
</reference>
<accession>A0A7X0LWI3</accession>
<gene>
    <name evidence="1" type="ORF">HNR53_001997</name>
</gene>
<evidence type="ECO:0000313" key="2">
    <source>
        <dbReference type="Proteomes" id="UP000531594"/>
    </source>
</evidence>
<protein>
    <recommendedName>
        <fullName evidence="3">N-formylglutamate amidohydrolase</fullName>
    </recommendedName>
</protein>
<organism evidence="1 2">
    <name type="scientific">Bacillus benzoevorans</name>
    <dbReference type="NCBI Taxonomy" id="1456"/>
    <lineage>
        <taxon>Bacteria</taxon>
        <taxon>Bacillati</taxon>
        <taxon>Bacillota</taxon>
        <taxon>Bacilli</taxon>
        <taxon>Bacillales</taxon>
        <taxon>Bacillaceae</taxon>
        <taxon>Bacillus</taxon>
    </lineage>
</organism>
<dbReference type="AlphaFoldDB" id="A0A7X0LWI3"/>